<reference evidence="1 2" key="2">
    <citation type="submission" date="2015-03" db="EMBL/GenBank/DDBJ databases">
        <authorList>
            <person name="Chan K.-G."/>
        </authorList>
    </citation>
    <scope>NUCLEOTIDE SEQUENCE [LARGE SCALE GENOMIC DNA]</scope>
    <source>
        <strain evidence="1 2">RB-25</strain>
    </source>
</reference>
<keyword evidence="2" id="KW-1185">Reference proteome</keyword>
<dbReference type="HOGENOM" id="CLU_087908_1_0_6"/>
<protein>
    <recommendedName>
        <fullName evidence="3">Protein of avirulence locus ImpE</fullName>
    </recommendedName>
</protein>
<dbReference type="Pfam" id="PF07024">
    <property type="entry name" value="ImpE"/>
    <property type="match status" value="1"/>
</dbReference>
<dbReference type="InterPro" id="IPR011990">
    <property type="entry name" value="TPR-like_helical_dom_sf"/>
</dbReference>
<dbReference type="Proteomes" id="UP000019030">
    <property type="component" value="Chromosome"/>
</dbReference>
<evidence type="ECO:0000313" key="2">
    <source>
        <dbReference type="Proteomes" id="UP000019030"/>
    </source>
</evidence>
<accession>W0LB64</accession>
<gene>
    <name evidence="1" type="ORF">Z042_16045</name>
</gene>
<sequence length="262" mass="29135">MLQGHALPTALEQTAAAVKAAPADADKRAEWVQLLLLYGDWQRASAQLQAWQALTPLAGPTTQQLSDAVAAEIQRERVFRGETAPLFLTPPPEWLSLLVEALRAPPPQASQLRERAFSLAAAHAGTLSLDGSREFTPFGWLADADSRLGPVCELLLDNRYYWVPFQDLASITFQAPQNAVHLVWAHAMVKWPSGKQQVCQIPARYPLSEETEDAHRLGRKTDWLPLNNAEHYAGQGQKTWITDHDEYALLTLRQVQFSTGKP</sequence>
<dbReference type="Gene3D" id="1.25.40.10">
    <property type="entry name" value="Tetratricopeptide repeat domain"/>
    <property type="match status" value="1"/>
</dbReference>
<dbReference type="KEGG" id="sfo:Z042_16045"/>
<organism evidence="1 2">
    <name type="scientific">Chania multitudinisentens RB-25</name>
    <dbReference type="NCBI Taxonomy" id="1441930"/>
    <lineage>
        <taxon>Bacteria</taxon>
        <taxon>Pseudomonadati</taxon>
        <taxon>Pseudomonadota</taxon>
        <taxon>Gammaproteobacteria</taxon>
        <taxon>Enterobacterales</taxon>
        <taxon>Yersiniaceae</taxon>
        <taxon>Chania</taxon>
    </lineage>
</organism>
<dbReference type="OrthoDB" id="5416084at2"/>
<reference evidence="1 2" key="1">
    <citation type="submission" date="2014-01" db="EMBL/GenBank/DDBJ databases">
        <title>Isolation of Serratia multitudinisentens RB-25 from Ex-Landfill site.</title>
        <authorList>
            <person name="Robson E.H.J."/>
        </authorList>
    </citation>
    <scope>NUCLEOTIDE SEQUENCE [LARGE SCALE GENOMIC DNA]</scope>
    <source>
        <strain evidence="1 2">RB-25</strain>
    </source>
</reference>
<name>W0LB64_9GAMM</name>
<dbReference type="eggNOG" id="COG4455">
    <property type="taxonomic scope" value="Bacteria"/>
</dbReference>
<proteinExistence type="predicted"/>
<evidence type="ECO:0000313" key="1">
    <source>
        <dbReference type="EMBL" id="AHG20946.2"/>
    </source>
</evidence>
<evidence type="ECO:0008006" key="3">
    <source>
        <dbReference type="Google" id="ProtNLM"/>
    </source>
</evidence>
<dbReference type="InterPro" id="IPR009211">
    <property type="entry name" value="TagJ"/>
</dbReference>
<dbReference type="STRING" id="1441930.Z042_16045"/>
<dbReference type="PIRSF" id="PIRSF029288">
    <property type="entry name" value="SciE_ImpE"/>
    <property type="match status" value="1"/>
</dbReference>
<dbReference type="AlphaFoldDB" id="W0LB64"/>
<dbReference type="EMBL" id="CP007044">
    <property type="protein sequence ID" value="AHG20946.2"/>
    <property type="molecule type" value="Genomic_DNA"/>
</dbReference>
<dbReference type="SUPFAM" id="SSF144059">
    <property type="entry name" value="ImpE-like"/>
    <property type="match status" value="1"/>
</dbReference>